<organism evidence="1 2">
    <name type="scientific">Armillaria novae-zelandiae</name>
    <dbReference type="NCBI Taxonomy" id="153914"/>
    <lineage>
        <taxon>Eukaryota</taxon>
        <taxon>Fungi</taxon>
        <taxon>Dikarya</taxon>
        <taxon>Basidiomycota</taxon>
        <taxon>Agaricomycotina</taxon>
        <taxon>Agaricomycetes</taxon>
        <taxon>Agaricomycetidae</taxon>
        <taxon>Agaricales</taxon>
        <taxon>Marasmiineae</taxon>
        <taxon>Physalacriaceae</taxon>
        <taxon>Armillaria</taxon>
    </lineage>
</organism>
<dbReference type="AlphaFoldDB" id="A0AA39PXE2"/>
<dbReference type="EMBL" id="JAUEPR010000001">
    <property type="protein sequence ID" value="KAK0491419.1"/>
    <property type="molecule type" value="Genomic_DNA"/>
</dbReference>
<keyword evidence="2" id="KW-1185">Reference proteome</keyword>
<name>A0AA39PXE2_9AGAR</name>
<protein>
    <submittedName>
        <fullName evidence="1">Uncharacterized protein</fullName>
    </submittedName>
</protein>
<sequence>MDLGATKEIFEKGHDKGEIYVLTSLDEIGLRKGTVRWRMGKERVRKMKIEKWVFMTYRIDCPEIGKYHHLPSQFSPDTSTTTGSSVTANKWVEVAN</sequence>
<evidence type="ECO:0000313" key="2">
    <source>
        <dbReference type="Proteomes" id="UP001175227"/>
    </source>
</evidence>
<proteinExistence type="predicted"/>
<dbReference type="Proteomes" id="UP001175227">
    <property type="component" value="Unassembled WGS sequence"/>
</dbReference>
<evidence type="ECO:0000313" key="1">
    <source>
        <dbReference type="EMBL" id="KAK0491419.1"/>
    </source>
</evidence>
<comment type="caution">
    <text evidence="1">The sequence shown here is derived from an EMBL/GenBank/DDBJ whole genome shotgun (WGS) entry which is preliminary data.</text>
</comment>
<reference evidence="1" key="1">
    <citation type="submission" date="2023-06" db="EMBL/GenBank/DDBJ databases">
        <authorList>
            <consortium name="Lawrence Berkeley National Laboratory"/>
            <person name="Ahrendt S."/>
            <person name="Sahu N."/>
            <person name="Indic B."/>
            <person name="Wong-Bajracharya J."/>
            <person name="Merenyi Z."/>
            <person name="Ke H.-M."/>
            <person name="Monk M."/>
            <person name="Kocsube S."/>
            <person name="Drula E."/>
            <person name="Lipzen A."/>
            <person name="Balint B."/>
            <person name="Henrissat B."/>
            <person name="Andreopoulos B."/>
            <person name="Martin F.M."/>
            <person name="Harder C.B."/>
            <person name="Rigling D."/>
            <person name="Ford K.L."/>
            <person name="Foster G.D."/>
            <person name="Pangilinan J."/>
            <person name="Papanicolaou A."/>
            <person name="Barry K."/>
            <person name="LaButti K."/>
            <person name="Viragh M."/>
            <person name="Koriabine M."/>
            <person name="Yan M."/>
            <person name="Riley R."/>
            <person name="Champramary S."/>
            <person name="Plett K.L."/>
            <person name="Tsai I.J."/>
            <person name="Slot J."/>
            <person name="Sipos G."/>
            <person name="Plett J."/>
            <person name="Nagy L.G."/>
            <person name="Grigoriev I.V."/>
        </authorList>
    </citation>
    <scope>NUCLEOTIDE SEQUENCE</scope>
    <source>
        <strain evidence="1">ICMP 16352</strain>
    </source>
</reference>
<gene>
    <name evidence="1" type="ORF">IW261DRAFT_87752</name>
</gene>
<accession>A0AA39PXE2</accession>